<dbReference type="PROSITE" id="PS50878">
    <property type="entry name" value="RT_POL"/>
    <property type="match status" value="1"/>
</dbReference>
<dbReference type="Gene3D" id="3.30.420.10">
    <property type="entry name" value="Ribonuclease H-like superfamily/Ribonuclease H"/>
    <property type="match status" value="1"/>
</dbReference>
<gene>
    <name evidence="3" type="ORF">H9634_12325</name>
</gene>
<dbReference type="EMBL" id="JACSPY010000015">
    <property type="protein sequence ID" value="MBD8021565.1"/>
    <property type="molecule type" value="Genomic_DNA"/>
</dbReference>
<dbReference type="CDD" id="cd01646">
    <property type="entry name" value="RT_Bac_retron_I"/>
    <property type="match status" value="1"/>
</dbReference>
<sequence length="589" mass="67150">MTVVSGGLWPRIGLGPKVHSSRGKDARAGQPSSRWYRHLHHAVHDCSRLIYSEILDDEKKNTAAGFWTRAGAFSTGIGVSVDAVMTDTGACYRSRDFRRALEDGLRHKRTRSRRGAELPIDSIPHRQDPTKALRRMTTPPYTLQSFVRLAESDNRRGNDLSRQDRGVRRATRQLSNRRKQYLRDVPRYPTGSTARAQLRETYREDRGKLRKARDEAVEDALQTALSKFDKHVEEDSFELQLARGSVVKGKQTYKISRDLSITFPAKEAGKQLHHLSHVDHQSRNSIIRALQSALERPYPHAILKTDIKNFFESIPHDNLKTIITQAGLDSLSYSIVTTLLDEYNQLTNSASGLPRGVGLSSHLAESYLTDFDISIKSRPGVIFYARYVDDLIMVLEDESILTTLKQHIKTELADKGLQINKRKTLEIVSDEHGNYPTGTTVNYLGYQFKRANNTLATGLTQQRRARRENRLKIAFKAWLESKPSQIHPNHGHNGLLLNRVRYLAGNTKLLNSKANVAIGLYFSNSSLDREAEELKELDKLLRTLVILHRSKMTQKLHKRLKAISFVDMFSERTFLRLSPKSIEKIVKIW</sequence>
<keyword evidence="4" id="KW-1185">Reference proteome</keyword>
<feature type="region of interest" description="Disordered" evidence="1">
    <location>
        <begin position="152"/>
        <end position="178"/>
    </location>
</feature>
<protein>
    <submittedName>
        <fullName evidence="3">DDE-type integrase/transposase/recombinase</fullName>
    </submittedName>
</protein>
<feature type="compositionally biased region" description="Basic residues" evidence="1">
    <location>
        <begin position="168"/>
        <end position="178"/>
    </location>
</feature>
<dbReference type="Proteomes" id="UP000651517">
    <property type="component" value="Unassembled WGS sequence"/>
</dbReference>
<organism evidence="3 4">
    <name type="scientific">Brevibacterium gallinarum</name>
    <dbReference type="NCBI Taxonomy" id="2762220"/>
    <lineage>
        <taxon>Bacteria</taxon>
        <taxon>Bacillati</taxon>
        <taxon>Actinomycetota</taxon>
        <taxon>Actinomycetes</taxon>
        <taxon>Micrococcales</taxon>
        <taxon>Brevibacteriaceae</taxon>
        <taxon>Brevibacterium</taxon>
    </lineage>
</organism>
<evidence type="ECO:0000313" key="3">
    <source>
        <dbReference type="EMBL" id="MBD8021565.1"/>
    </source>
</evidence>
<evidence type="ECO:0000259" key="2">
    <source>
        <dbReference type="PROSITE" id="PS50878"/>
    </source>
</evidence>
<dbReference type="Pfam" id="PF00078">
    <property type="entry name" value="RVT_1"/>
    <property type="match status" value="1"/>
</dbReference>
<dbReference type="SUPFAM" id="SSF56672">
    <property type="entry name" value="DNA/RNA polymerases"/>
    <property type="match status" value="1"/>
</dbReference>
<dbReference type="InterPro" id="IPR043502">
    <property type="entry name" value="DNA/RNA_pol_sf"/>
</dbReference>
<feature type="domain" description="Reverse transcriptase" evidence="2">
    <location>
        <begin position="166"/>
        <end position="448"/>
    </location>
</feature>
<dbReference type="NCBIfam" id="NF041747">
    <property type="entry name" value="Drt3a"/>
    <property type="match status" value="1"/>
</dbReference>
<feature type="compositionally biased region" description="Basic and acidic residues" evidence="1">
    <location>
        <begin position="152"/>
        <end position="167"/>
    </location>
</feature>
<name>A0ABR8WWV1_9MICO</name>
<dbReference type="InterPro" id="IPR036397">
    <property type="entry name" value="RNaseH_sf"/>
</dbReference>
<reference evidence="3 4" key="1">
    <citation type="submission" date="2020-08" db="EMBL/GenBank/DDBJ databases">
        <title>A Genomic Blueprint of the Chicken Gut Microbiome.</title>
        <authorList>
            <person name="Gilroy R."/>
            <person name="Ravi A."/>
            <person name="Getino M."/>
            <person name="Pursley I."/>
            <person name="Horton D.L."/>
            <person name="Alikhan N.-F."/>
            <person name="Baker D."/>
            <person name="Gharbi K."/>
            <person name="Hall N."/>
            <person name="Watson M."/>
            <person name="Adriaenssens E.M."/>
            <person name="Foster-Nyarko E."/>
            <person name="Jarju S."/>
            <person name="Secka A."/>
            <person name="Antonio M."/>
            <person name="Oren A."/>
            <person name="Chaudhuri R."/>
            <person name="La Ragione R.M."/>
            <person name="Hildebrand F."/>
            <person name="Pallen M.J."/>
        </authorList>
    </citation>
    <scope>NUCLEOTIDE SEQUENCE [LARGE SCALE GENOMIC DNA]</scope>
    <source>
        <strain evidence="3 4">Re57</strain>
    </source>
</reference>
<evidence type="ECO:0000313" key="4">
    <source>
        <dbReference type="Proteomes" id="UP000651517"/>
    </source>
</evidence>
<accession>A0ABR8WWV1</accession>
<dbReference type="InterPro" id="IPR000477">
    <property type="entry name" value="RT_dom"/>
</dbReference>
<evidence type="ECO:0000256" key="1">
    <source>
        <dbReference type="SAM" id="MobiDB-lite"/>
    </source>
</evidence>
<proteinExistence type="predicted"/>
<comment type="caution">
    <text evidence="3">The sequence shown here is derived from an EMBL/GenBank/DDBJ whole genome shotgun (WGS) entry which is preliminary data.</text>
</comment>